<dbReference type="SUPFAM" id="SSF53098">
    <property type="entry name" value="Ribonuclease H-like"/>
    <property type="match status" value="1"/>
</dbReference>
<dbReference type="Gene3D" id="3.60.10.10">
    <property type="entry name" value="Endonuclease/exonuclease/phosphatase"/>
    <property type="match status" value="1"/>
</dbReference>
<dbReference type="Pfam" id="PF14529">
    <property type="entry name" value="Exo_endo_phos_2"/>
    <property type="match status" value="1"/>
</dbReference>
<dbReference type="InterPro" id="IPR036397">
    <property type="entry name" value="RNaseH_sf"/>
</dbReference>
<feature type="region of interest" description="Disordered" evidence="1">
    <location>
        <begin position="316"/>
        <end position="374"/>
    </location>
</feature>
<name>A0ABQ6LIZ6_ASPOZ</name>
<accession>A0ABQ6LIZ6</accession>
<dbReference type="InterPro" id="IPR002156">
    <property type="entry name" value="RNaseH_domain"/>
</dbReference>
<dbReference type="InterPro" id="IPR000477">
    <property type="entry name" value="RT_dom"/>
</dbReference>
<keyword evidence="5" id="KW-1185">Reference proteome</keyword>
<dbReference type="InterPro" id="IPR043502">
    <property type="entry name" value="DNA/RNA_pol_sf"/>
</dbReference>
<comment type="caution">
    <text evidence="4">The sequence shown here is derived from an EMBL/GenBank/DDBJ whole genome shotgun (WGS) entry which is preliminary data.</text>
</comment>
<dbReference type="InterPro" id="IPR036691">
    <property type="entry name" value="Endo/exonu/phosph_ase_sf"/>
</dbReference>
<evidence type="ECO:0000313" key="4">
    <source>
        <dbReference type="EMBL" id="GMG55441.1"/>
    </source>
</evidence>
<feature type="domain" description="RNase H type-1" evidence="3">
    <location>
        <begin position="971"/>
        <end position="1102"/>
    </location>
</feature>
<dbReference type="Pfam" id="PF00078">
    <property type="entry name" value="RVT_1"/>
    <property type="match status" value="1"/>
</dbReference>
<proteinExistence type="predicted"/>
<feature type="region of interest" description="Disordered" evidence="1">
    <location>
        <begin position="127"/>
        <end position="159"/>
    </location>
</feature>
<protein>
    <submittedName>
        <fullName evidence="4">Unnamed protein product</fullName>
    </submittedName>
</protein>
<organism evidence="4 5">
    <name type="scientific">Aspergillus oryzae var. brunneus</name>
    <dbReference type="NCBI Taxonomy" id="332754"/>
    <lineage>
        <taxon>Eukaryota</taxon>
        <taxon>Fungi</taxon>
        <taxon>Dikarya</taxon>
        <taxon>Ascomycota</taxon>
        <taxon>Pezizomycotina</taxon>
        <taxon>Eurotiomycetes</taxon>
        <taxon>Eurotiomycetidae</taxon>
        <taxon>Eurotiales</taxon>
        <taxon>Aspergillaceae</taxon>
        <taxon>Aspergillus</taxon>
        <taxon>Aspergillus subgen. Circumdati</taxon>
    </lineage>
</organism>
<dbReference type="SUPFAM" id="SSF56219">
    <property type="entry name" value="DNase I-like"/>
    <property type="match status" value="1"/>
</dbReference>
<evidence type="ECO:0000259" key="2">
    <source>
        <dbReference type="PROSITE" id="PS50878"/>
    </source>
</evidence>
<dbReference type="SUPFAM" id="SSF56672">
    <property type="entry name" value="DNA/RNA polymerases"/>
    <property type="match status" value="1"/>
</dbReference>
<dbReference type="PANTHER" id="PTHR33481:SF1">
    <property type="entry name" value="ENDONUCLEASE_EXONUCLEASE_PHOSPHATASE DOMAIN-CONTAINING PROTEIN-RELATED"/>
    <property type="match status" value="1"/>
</dbReference>
<feature type="domain" description="Reverse transcriptase" evidence="2">
    <location>
        <begin position="458"/>
        <end position="751"/>
    </location>
</feature>
<dbReference type="Proteomes" id="UP001165189">
    <property type="component" value="Unassembled WGS sequence"/>
</dbReference>
<evidence type="ECO:0000313" key="5">
    <source>
        <dbReference type="Proteomes" id="UP001165189"/>
    </source>
</evidence>
<dbReference type="InterPro" id="IPR005135">
    <property type="entry name" value="Endo/exonuclease/phosphatase"/>
</dbReference>
<dbReference type="Pfam" id="PF00075">
    <property type="entry name" value="RNase_H"/>
    <property type="match status" value="1"/>
</dbReference>
<evidence type="ECO:0000256" key="1">
    <source>
        <dbReference type="SAM" id="MobiDB-lite"/>
    </source>
</evidence>
<evidence type="ECO:0000259" key="3">
    <source>
        <dbReference type="PROSITE" id="PS50879"/>
    </source>
</evidence>
<dbReference type="CDD" id="cd09276">
    <property type="entry name" value="Rnase_HI_RT_non_LTR"/>
    <property type="match status" value="1"/>
</dbReference>
<dbReference type="PANTHER" id="PTHR33481">
    <property type="entry name" value="REVERSE TRANSCRIPTASE"/>
    <property type="match status" value="1"/>
</dbReference>
<gene>
    <name evidence="4" type="ORF">Aory05_001359400</name>
</gene>
<dbReference type="Gene3D" id="3.30.420.10">
    <property type="entry name" value="Ribonuclease H-like superfamily/Ribonuclease H"/>
    <property type="match status" value="1"/>
</dbReference>
<dbReference type="PROSITE" id="PS50879">
    <property type="entry name" value="RNASE_H_1"/>
    <property type="match status" value="1"/>
</dbReference>
<sequence>MNKQLQILQYNVNRSRDVVMAQFLRDPTVLQADIIAVQEPWKNPYSDTTHHPAFGSHQLLHTVHSADCQELELHIQGRKLQIFNIYNPGPWDTNRTDTVGLLDRVVAPKGDHIILGDFNLHHPAWSEQDAHADPSQTDQTATTDIDTDETGRDRRTRTDRRAPRLLEFTDSRLLDLWLEPGTVTRDWNNHRSTIDLVFGAQSLADRFIACEVAPKVHADSDHLPIRTILDFSPQIAQPPKRRNWKAMDAAKLREFVADNLDTYSHWHTLRTDPSPSAIDAAAGFLIEVIQRAIQHAVPWARPRSIPLPIRLRAGRPTSKPAIEKAVSSPEPCDGASAAGSRRRSTKARTGSGAWPSGPASTIPTLIGPHGPADTTEAKAETLREAFFPEPPPADLSDIERRVQPAQIDFPEITEEIAKAIRRAPPDKAPGPDAIPNKVWHELLNVPVFLDRITQLFNSSIKIGHNPKHFQISTTVALRKAAPRDYRLPKSYRPVALLNTLGKILESTVATRIAWALERHKLLPKTHLGGRKGISTDHAIQLILDYIYRAWGQGRKVSMVLLDVSGAFDNVSHTRLLFNLRQLRLGYFADWLQSFLTNRSTRISLAGELSSEFSTPTGIPQGSPLSPILYIIYNTPLIRDLYVRRPQGGSTEAYGWIDDACVLASSDSYAENVETLKTALARADRWATQHASKFAPEKFELIHFTNPRRSEAETTPPPSPGLSPDDPNSIWEVPLPPTGHDQMDVPYAGTTIKPTETAKYLRIWLDKTLSFATHRTKALAKAHSTLAALRGIAGSTWGVPLRAIRRVYQAVVIPQLFYGATAWFSPRGGQVVASTNQKMLAEFAQIQKQAALLISGAFKGTAAAALNIELYILPVHLQLQQIIEETAVRIRTGPELACPESILKPRTARERRRGGWTPIEALSRKGGPLWPLGEKKWETRQPYILAPWEPPLVAVIDSHEAALQFHKECCARRQGIAVYTDGSGLNDRVGASTVCLWQGWKRNCTLGTEEESTVYAGELTGIQMALHRIRKETRPATVFVDSQAAIQAVRNPQRPSGQYILGEIYYIVRRYNMQGRVQIRWIPAHIGVPGNEAADEAAREDIQKAGETICLAAAAKRQIRRRIKDRWTREWKAEKTGRTTHKLVEIPNKRVLDLYKGLPKPHASIIIQMRTQRNGLKHFLFKIKVSDSDQCHCGQGSQTSRHILLQCPLFTDPRKAMLDKLDPGIRRKMDYSGIMSHPQAMRYIAEFIHQTGLLSQFRDVEQTGHYKRGTDVEDDA</sequence>
<dbReference type="EMBL" id="BSYB01000134">
    <property type="protein sequence ID" value="GMG55441.1"/>
    <property type="molecule type" value="Genomic_DNA"/>
</dbReference>
<feature type="region of interest" description="Disordered" evidence="1">
    <location>
        <begin position="708"/>
        <end position="727"/>
    </location>
</feature>
<dbReference type="InterPro" id="IPR012337">
    <property type="entry name" value="RNaseH-like_sf"/>
</dbReference>
<dbReference type="CDD" id="cd01650">
    <property type="entry name" value="RT_nLTR_like"/>
    <property type="match status" value="1"/>
</dbReference>
<dbReference type="PROSITE" id="PS50878">
    <property type="entry name" value="RT_POL"/>
    <property type="match status" value="1"/>
</dbReference>
<reference evidence="4" key="1">
    <citation type="submission" date="2023-04" db="EMBL/GenBank/DDBJ databases">
        <title>Aspergillus oryzae var. brunneus NBRC 4377.</title>
        <authorList>
            <person name="Ichikawa N."/>
            <person name="Sato H."/>
            <person name="Tonouchi N."/>
        </authorList>
    </citation>
    <scope>NUCLEOTIDE SEQUENCE</scope>
    <source>
        <strain evidence="4">NBRC 4377</strain>
    </source>
</reference>